<comment type="caution">
    <text evidence="3">The sequence shown here is derived from an EMBL/GenBank/DDBJ whole genome shotgun (WGS) entry which is preliminary data.</text>
</comment>
<dbReference type="InterPro" id="IPR001482">
    <property type="entry name" value="T2SS/T4SS_dom"/>
</dbReference>
<dbReference type="HOGENOM" id="CLU_013446_4_0_6"/>
<name>A0A095X049_9GAMM</name>
<proteinExistence type="inferred from homology"/>
<comment type="similarity">
    <text evidence="1">Belongs to the GSP E family.</text>
</comment>
<feature type="domain" description="Bacterial type II secretion system protein E" evidence="2">
    <location>
        <begin position="118"/>
        <end position="289"/>
    </location>
</feature>
<dbReference type="InterPro" id="IPR027417">
    <property type="entry name" value="P-loop_NTPase"/>
</dbReference>
<dbReference type="Gene3D" id="3.30.450.90">
    <property type="match status" value="1"/>
</dbReference>
<sequence>MSDTDLEIAPYLALMVNKEGEDMYLHSGAKILIKGPFGFAWIGERLIPGQVDRIFRSLTSDRKIMEFEEHGEVDFSVGVPNLGRFRAAAFRQRGETSLVFRYVHNEIPSVEELGLPLVLNELVMEKNGLIVVVGATGSGKSTSLAAMIDHRNSNAAGHIITLEDPIEYLHEHKRSVVAQREIGVDTESFSTGIRSAMRSAPNVILLGEIRDAESMEYALKFANTGHLCLTTLHANHSVAALERMLTFFPSEDQASETIRIAQNLRAIISQRLVPTLEGGKCAAMEVLINTPRVQDLITKQDFSELRDTMAQGSKYHMRTFDQALIELYEKGKISAETAIEFADSKNNVSLHIRLNKGGAFDDINLELDAIDRK</sequence>
<protein>
    <submittedName>
        <fullName evidence="3">Twitching motility protein PilT</fullName>
    </submittedName>
</protein>
<dbReference type="GO" id="GO:0005524">
    <property type="term" value="F:ATP binding"/>
    <property type="evidence" value="ECO:0007669"/>
    <property type="project" value="InterPro"/>
</dbReference>
<evidence type="ECO:0000313" key="4">
    <source>
        <dbReference type="Proteomes" id="UP000029640"/>
    </source>
</evidence>
<dbReference type="GO" id="GO:0016887">
    <property type="term" value="F:ATP hydrolysis activity"/>
    <property type="evidence" value="ECO:0007669"/>
    <property type="project" value="InterPro"/>
</dbReference>
<dbReference type="Pfam" id="PF00437">
    <property type="entry name" value="T2SSE"/>
    <property type="match status" value="1"/>
</dbReference>
<accession>A0A095X049</accession>
<dbReference type="PANTHER" id="PTHR30486">
    <property type="entry name" value="TWITCHING MOTILITY PROTEIN PILT"/>
    <property type="match status" value="1"/>
</dbReference>
<dbReference type="Proteomes" id="UP000029640">
    <property type="component" value="Unassembled WGS sequence"/>
</dbReference>
<organism evidence="3 4">
    <name type="scientific">Pseudohaliea rubra DSM 19751</name>
    <dbReference type="NCBI Taxonomy" id="1265313"/>
    <lineage>
        <taxon>Bacteria</taxon>
        <taxon>Pseudomonadati</taxon>
        <taxon>Pseudomonadota</taxon>
        <taxon>Gammaproteobacteria</taxon>
        <taxon>Cellvibrionales</taxon>
        <taxon>Halieaceae</taxon>
        <taxon>Pseudohaliea</taxon>
    </lineage>
</organism>
<gene>
    <name evidence="3" type="ORF">HRUBRA_01118</name>
</gene>
<keyword evidence="4" id="KW-1185">Reference proteome</keyword>
<dbReference type="PATRIC" id="fig|1265313.6.peg.1102"/>
<dbReference type="AlphaFoldDB" id="A0A095X049"/>
<dbReference type="InterPro" id="IPR050921">
    <property type="entry name" value="T4SS_GSP_E_ATPase"/>
</dbReference>
<dbReference type="Gene3D" id="3.40.50.300">
    <property type="entry name" value="P-loop containing nucleotide triphosphate hydrolases"/>
    <property type="match status" value="1"/>
</dbReference>
<dbReference type="PANTHER" id="PTHR30486:SF12">
    <property type="entry name" value="TYPE IV PILUS ATPASE PILU"/>
    <property type="match status" value="1"/>
</dbReference>
<dbReference type="EMBL" id="AUVB01000031">
    <property type="protein sequence ID" value="KGE04254.1"/>
    <property type="molecule type" value="Genomic_DNA"/>
</dbReference>
<evidence type="ECO:0000313" key="3">
    <source>
        <dbReference type="EMBL" id="KGE04254.1"/>
    </source>
</evidence>
<evidence type="ECO:0000259" key="2">
    <source>
        <dbReference type="Pfam" id="PF00437"/>
    </source>
</evidence>
<dbReference type="eggNOG" id="COG5008">
    <property type="taxonomic scope" value="Bacteria"/>
</dbReference>
<dbReference type="SUPFAM" id="SSF52540">
    <property type="entry name" value="P-loop containing nucleoside triphosphate hydrolases"/>
    <property type="match status" value="1"/>
</dbReference>
<dbReference type="CDD" id="cd01131">
    <property type="entry name" value="PilT"/>
    <property type="match status" value="1"/>
</dbReference>
<dbReference type="STRING" id="1265313.HRUBRA_01118"/>
<dbReference type="InterPro" id="IPR006321">
    <property type="entry name" value="PilT/PilU"/>
</dbReference>
<evidence type="ECO:0000256" key="1">
    <source>
        <dbReference type="ARBA" id="ARBA00006611"/>
    </source>
</evidence>
<dbReference type="RefSeq" id="WP_035515267.1">
    <property type="nucleotide sequence ID" value="NZ_KN234754.1"/>
</dbReference>
<dbReference type="OrthoDB" id="9804785at2"/>
<dbReference type="NCBIfam" id="TIGR01420">
    <property type="entry name" value="pilT_fam"/>
    <property type="match status" value="1"/>
</dbReference>
<reference evidence="3 4" key="1">
    <citation type="journal article" date="2014" name="Genome Announc.">
        <title>Genome Sequence of Gammaproteobacterial Pseudohaliea rubra Type Strain DSM 19751, Isolated from Coastal Seawater of the Mediterranean Sea.</title>
        <authorList>
            <person name="Spring S."/>
            <person name="Fiebig A."/>
            <person name="Riedel T."/>
            <person name="Goker M."/>
            <person name="Klenk H.P."/>
        </authorList>
    </citation>
    <scope>NUCLEOTIDE SEQUENCE [LARGE SCALE GENOMIC DNA]</scope>
    <source>
        <strain evidence="3 4">DSM 19751</strain>
    </source>
</reference>